<protein>
    <submittedName>
        <fullName evidence="1">Uncharacterized protein</fullName>
    </submittedName>
</protein>
<proteinExistence type="predicted"/>
<name>A0AAE0XB43_9PEZI</name>
<dbReference type="Proteomes" id="UP001270362">
    <property type="component" value="Unassembled WGS sequence"/>
</dbReference>
<dbReference type="Pfam" id="PF17237">
    <property type="entry name" value="Emr1"/>
    <property type="match status" value="1"/>
</dbReference>
<accession>A0AAE0XB43</accession>
<reference evidence="1" key="1">
    <citation type="journal article" date="2023" name="Mol. Phylogenet. Evol.">
        <title>Genome-scale phylogeny and comparative genomics of the fungal order Sordariales.</title>
        <authorList>
            <person name="Hensen N."/>
            <person name="Bonometti L."/>
            <person name="Westerberg I."/>
            <person name="Brannstrom I.O."/>
            <person name="Guillou S."/>
            <person name="Cros-Aarteil S."/>
            <person name="Calhoun S."/>
            <person name="Haridas S."/>
            <person name="Kuo A."/>
            <person name="Mondo S."/>
            <person name="Pangilinan J."/>
            <person name="Riley R."/>
            <person name="LaButti K."/>
            <person name="Andreopoulos B."/>
            <person name="Lipzen A."/>
            <person name="Chen C."/>
            <person name="Yan M."/>
            <person name="Daum C."/>
            <person name="Ng V."/>
            <person name="Clum A."/>
            <person name="Steindorff A."/>
            <person name="Ohm R.A."/>
            <person name="Martin F."/>
            <person name="Silar P."/>
            <person name="Natvig D.O."/>
            <person name="Lalanne C."/>
            <person name="Gautier V."/>
            <person name="Ament-Velasquez S.L."/>
            <person name="Kruys A."/>
            <person name="Hutchinson M.I."/>
            <person name="Powell A.J."/>
            <person name="Barry K."/>
            <person name="Miller A.N."/>
            <person name="Grigoriev I.V."/>
            <person name="Debuchy R."/>
            <person name="Gladieux P."/>
            <person name="Hiltunen Thoren M."/>
            <person name="Johannesson H."/>
        </authorList>
    </citation>
    <scope>NUCLEOTIDE SEQUENCE</scope>
    <source>
        <strain evidence="1">CBS 314.62</strain>
    </source>
</reference>
<organism evidence="1 2">
    <name type="scientific">Podospora appendiculata</name>
    <dbReference type="NCBI Taxonomy" id="314037"/>
    <lineage>
        <taxon>Eukaryota</taxon>
        <taxon>Fungi</taxon>
        <taxon>Dikarya</taxon>
        <taxon>Ascomycota</taxon>
        <taxon>Pezizomycotina</taxon>
        <taxon>Sordariomycetes</taxon>
        <taxon>Sordariomycetidae</taxon>
        <taxon>Sordariales</taxon>
        <taxon>Podosporaceae</taxon>
        <taxon>Podospora</taxon>
    </lineage>
</organism>
<dbReference type="AlphaFoldDB" id="A0AAE0XB43"/>
<reference evidence="1" key="2">
    <citation type="submission" date="2023-06" db="EMBL/GenBank/DDBJ databases">
        <authorList>
            <consortium name="Lawrence Berkeley National Laboratory"/>
            <person name="Haridas S."/>
            <person name="Hensen N."/>
            <person name="Bonometti L."/>
            <person name="Westerberg I."/>
            <person name="Brannstrom I.O."/>
            <person name="Guillou S."/>
            <person name="Cros-Aarteil S."/>
            <person name="Calhoun S."/>
            <person name="Kuo A."/>
            <person name="Mondo S."/>
            <person name="Pangilinan J."/>
            <person name="Riley R."/>
            <person name="Labutti K."/>
            <person name="Andreopoulos B."/>
            <person name="Lipzen A."/>
            <person name="Chen C."/>
            <person name="Yanf M."/>
            <person name="Daum C."/>
            <person name="Ng V."/>
            <person name="Clum A."/>
            <person name="Steindorff A."/>
            <person name="Ohm R."/>
            <person name="Martin F."/>
            <person name="Silar P."/>
            <person name="Natvig D."/>
            <person name="Lalanne C."/>
            <person name="Gautier V."/>
            <person name="Ament-Velasquez S.L."/>
            <person name="Kruys A."/>
            <person name="Hutchinson M.I."/>
            <person name="Powell A.J."/>
            <person name="Barry K."/>
            <person name="Miller A.N."/>
            <person name="Grigoriev I.V."/>
            <person name="Debuchy R."/>
            <person name="Gladieux P."/>
            <person name="Thoren M.H."/>
            <person name="Johannesson H."/>
        </authorList>
    </citation>
    <scope>NUCLEOTIDE SEQUENCE</scope>
    <source>
        <strain evidence="1">CBS 314.62</strain>
    </source>
</reference>
<sequence>MVCRDLNCHHPAPQTHPTSQAFPNLRRLFIEARNDNEEREVSRKAVCRFPAPPHPPRKAPAKPDNCSFTTQCSLWGPSQCLA</sequence>
<dbReference type="InterPro" id="IPR035195">
    <property type="entry name" value="Emr1"/>
</dbReference>
<comment type="caution">
    <text evidence="1">The sequence shown here is derived from an EMBL/GenBank/DDBJ whole genome shotgun (WGS) entry which is preliminary data.</text>
</comment>
<evidence type="ECO:0000313" key="1">
    <source>
        <dbReference type="EMBL" id="KAK3689406.1"/>
    </source>
</evidence>
<dbReference type="EMBL" id="JAULSO010000002">
    <property type="protein sequence ID" value="KAK3689406.1"/>
    <property type="molecule type" value="Genomic_DNA"/>
</dbReference>
<gene>
    <name evidence="1" type="ORF">B0T22DRAFT_171581</name>
</gene>
<keyword evidence="2" id="KW-1185">Reference proteome</keyword>
<dbReference type="GO" id="GO:0007008">
    <property type="term" value="P:outer mitochondrial membrane organization"/>
    <property type="evidence" value="ECO:0007669"/>
    <property type="project" value="InterPro"/>
</dbReference>
<dbReference type="GO" id="GO:0005739">
    <property type="term" value="C:mitochondrion"/>
    <property type="evidence" value="ECO:0007669"/>
    <property type="project" value="GOC"/>
</dbReference>
<evidence type="ECO:0000313" key="2">
    <source>
        <dbReference type="Proteomes" id="UP001270362"/>
    </source>
</evidence>